<gene>
    <name evidence="4" type="ORF">J2851_004049</name>
</gene>
<keyword evidence="5" id="KW-1185">Reference proteome</keyword>
<dbReference type="PANTHER" id="PTHR43000">
    <property type="entry name" value="DTDP-D-GLUCOSE 4,6-DEHYDRATASE-RELATED"/>
    <property type="match status" value="1"/>
</dbReference>
<dbReference type="Pfam" id="PF01370">
    <property type="entry name" value="Epimerase"/>
    <property type="match status" value="1"/>
</dbReference>
<dbReference type="Gene3D" id="3.90.25.10">
    <property type="entry name" value="UDP-galactose 4-epimerase, domain 1"/>
    <property type="match status" value="1"/>
</dbReference>
<evidence type="ECO:0000313" key="5">
    <source>
        <dbReference type="Proteomes" id="UP000781958"/>
    </source>
</evidence>
<dbReference type="InterPro" id="IPR001509">
    <property type="entry name" value="Epimerase_deHydtase"/>
</dbReference>
<dbReference type="RefSeq" id="WP_209768374.1">
    <property type="nucleotide sequence ID" value="NZ_JAGINP010000015.1"/>
</dbReference>
<accession>A0ABS4SNY1</accession>
<sequence>MAVNKAFWQGRRVLVTGHTGFKGSWMSLWLERLGAQVWGLSLPPYTEPNHFDLLGLERRMQHRVGDIRDRALVRDVVAEAAPEVIFHMAAQPIVALGWRDPQGTFATNVMGTIHVLEAALECPSLRAALVITSDKVYANPNDGVAFTEDSPLGGEDPYSASKAATEMAVRAFHAPFAARGLGLASARAGNVIGGGDWSAHRIVTDLARAAAAGTVPVLRRPNSVRPWQHVLEPLSGYLRFAARLVEKPDGAPAALNFGPPPEDCRTVAELAEAFAARYPYSPAWQDGGESIGLEAGLLTIASDAAHRELGWSPRLDFKATIDWTAEWYAAHNAGADMPALSLAQLERFGLEP</sequence>
<protein>
    <submittedName>
        <fullName evidence="4">CDP-glucose 4,6-dehydratase</fullName>
        <ecNumber evidence="4">4.2.1.45</ecNumber>
    </submittedName>
</protein>
<comment type="caution">
    <text evidence="4">The sequence shown here is derived from an EMBL/GenBank/DDBJ whole genome shotgun (WGS) entry which is preliminary data.</text>
</comment>
<keyword evidence="4" id="KW-0456">Lyase</keyword>
<dbReference type="InterPro" id="IPR013445">
    <property type="entry name" value="CDP_4_6_deHydtase"/>
</dbReference>
<dbReference type="SUPFAM" id="SSF51735">
    <property type="entry name" value="NAD(P)-binding Rossmann-fold domains"/>
    <property type="match status" value="1"/>
</dbReference>
<evidence type="ECO:0000256" key="2">
    <source>
        <dbReference type="ARBA" id="ARBA00007637"/>
    </source>
</evidence>
<dbReference type="Proteomes" id="UP000781958">
    <property type="component" value="Unassembled WGS sequence"/>
</dbReference>
<dbReference type="InterPro" id="IPR036291">
    <property type="entry name" value="NAD(P)-bd_dom_sf"/>
</dbReference>
<dbReference type="EMBL" id="JAGINP010000015">
    <property type="protein sequence ID" value="MBP2294260.1"/>
    <property type="molecule type" value="Genomic_DNA"/>
</dbReference>
<dbReference type="EC" id="4.2.1.45" evidence="4"/>
<proteinExistence type="inferred from homology"/>
<feature type="domain" description="NAD-dependent epimerase/dehydratase" evidence="3">
    <location>
        <begin position="13"/>
        <end position="247"/>
    </location>
</feature>
<dbReference type="Gene3D" id="3.40.50.720">
    <property type="entry name" value="NAD(P)-binding Rossmann-like Domain"/>
    <property type="match status" value="1"/>
</dbReference>
<comment type="similarity">
    <text evidence="2">Belongs to the NAD(P)-dependent epimerase/dehydratase family.</text>
</comment>
<comment type="pathway">
    <text evidence="1">Bacterial outer membrane biogenesis; LPS O-antigen biosynthesis.</text>
</comment>
<evidence type="ECO:0000259" key="3">
    <source>
        <dbReference type="Pfam" id="PF01370"/>
    </source>
</evidence>
<dbReference type="NCBIfam" id="TIGR02622">
    <property type="entry name" value="CDP_4_6_dhtase"/>
    <property type="match status" value="1"/>
</dbReference>
<evidence type="ECO:0000313" key="4">
    <source>
        <dbReference type="EMBL" id="MBP2294260.1"/>
    </source>
</evidence>
<evidence type="ECO:0000256" key="1">
    <source>
        <dbReference type="ARBA" id="ARBA00005125"/>
    </source>
</evidence>
<organism evidence="4 5">
    <name type="scientific">Azospirillum rugosum</name>
    <dbReference type="NCBI Taxonomy" id="416170"/>
    <lineage>
        <taxon>Bacteria</taxon>
        <taxon>Pseudomonadati</taxon>
        <taxon>Pseudomonadota</taxon>
        <taxon>Alphaproteobacteria</taxon>
        <taxon>Rhodospirillales</taxon>
        <taxon>Azospirillaceae</taxon>
        <taxon>Azospirillum</taxon>
    </lineage>
</organism>
<dbReference type="GO" id="GO:0047733">
    <property type="term" value="F:CDP-glucose 4,6-dehydratase activity"/>
    <property type="evidence" value="ECO:0007669"/>
    <property type="project" value="UniProtKB-EC"/>
</dbReference>
<name>A0ABS4SNY1_9PROT</name>
<reference evidence="4 5" key="1">
    <citation type="submission" date="2021-03" db="EMBL/GenBank/DDBJ databases">
        <title>Genomic Encyclopedia of Type Strains, Phase III (KMG-III): the genomes of soil and plant-associated and newly described type strains.</title>
        <authorList>
            <person name="Whitman W."/>
        </authorList>
    </citation>
    <scope>NUCLEOTIDE SEQUENCE [LARGE SCALE GENOMIC DNA]</scope>
    <source>
        <strain evidence="4 5">IMMIB AFH-6</strain>
    </source>
</reference>